<protein>
    <submittedName>
        <fullName evidence="1">Uncharacterized protein</fullName>
    </submittedName>
</protein>
<reference evidence="1 2" key="1">
    <citation type="submission" date="2019-03" db="EMBL/GenBank/DDBJ databases">
        <title>Sequencing the genomes of 1000 actinobacteria strains.</title>
        <authorList>
            <person name="Klenk H.-P."/>
        </authorList>
    </citation>
    <scope>NUCLEOTIDE SEQUENCE [LARGE SCALE GENOMIC DNA]</scope>
    <source>
        <strain evidence="1 2">DSM 44969</strain>
    </source>
</reference>
<evidence type="ECO:0000313" key="1">
    <source>
        <dbReference type="EMBL" id="TCK22888.1"/>
    </source>
</evidence>
<organism evidence="1 2">
    <name type="scientific">Pseudonocardia endophytica</name>
    <dbReference type="NCBI Taxonomy" id="401976"/>
    <lineage>
        <taxon>Bacteria</taxon>
        <taxon>Bacillati</taxon>
        <taxon>Actinomycetota</taxon>
        <taxon>Actinomycetes</taxon>
        <taxon>Pseudonocardiales</taxon>
        <taxon>Pseudonocardiaceae</taxon>
        <taxon>Pseudonocardia</taxon>
    </lineage>
</organism>
<accession>A0A4R1HLM3</accession>
<proteinExistence type="predicted"/>
<keyword evidence="2" id="KW-1185">Reference proteome</keyword>
<dbReference type="EMBL" id="SMFZ01000002">
    <property type="protein sequence ID" value="TCK22888.1"/>
    <property type="molecule type" value="Genomic_DNA"/>
</dbReference>
<dbReference type="RefSeq" id="WP_207908948.1">
    <property type="nucleotide sequence ID" value="NZ_SMFZ01000002.1"/>
</dbReference>
<dbReference type="AlphaFoldDB" id="A0A4R1HLM3"/>
<dbReference type="InterPro" id="IPR043038">
    <property type="entry name" value="VbhA_sf"/>
</dbReference>
<dbReference type="InterPro" id="IPR033788">
    <property type="entry name" value="VbhA-like"/>
</dbReference>
<gene>
    <name evidence="1" type="ORF">EV378_6899</name>
</gene>
<evidence type="ECO:0000313" key="2">
    <source>
        <dbReference type="Proteomes" id="UP000295560"/>
    </source>
</evidence>
<sequence>MVSLDHYGAAADPAARTLDQAARSALGSVRAEGLEPDAFGMSVIEAVCAGELTTDGAIAQIVAHYTA</sequence>
<name>A0A4R1HLM3_PSEEN</name>
<dbReference type="Gene3D" id="1.10.8.1050">
    <property type="entry name" value="Antitoxin VbhA-like"/>
    <property type="match status" value="1"/>
</dbReference>
<dbReference type="Proteomes" id="UP000295560">
    <property type="component" value="Unassembled WGS sequence"/>
</dbReference>
<dbReference type="CDD" id="cd11586">
    <property type="entry name" value="VbhA_like"/>
    <property type="match status" value="1"/>
</dbReference>
<comment type="caution">
    <text evidence="1">The sequence shown here is derived from an EMBL/GenBank/DDBJ whole genome shotgun (WGS) entry which is preliminary data.</text>
</comment>